<dbReference type="AlphaFoldDB" id="A0A167MYA1"/>
<proteinExistence type="predicted"/>
<dbReference type="EMBL" id="KV417281">
    <property type="protein sequence ID" value="KZO97168.1"/>
    <property type="molecule type" value="Genomic_DNA"/>
</dbReference>
<evidence type="ECO:0000313" key="2">
    <source>
        <dbReference type="EMBL" id="KZO97168.1"/>
    </source>
</evidence>
<feature type="compositionally biased region" description="Basic and acidic residues" evidence="1">
    <location>
        <begin position="66"/>
        <end position="77"/>
    </location>
</feature>
<protein>
    <submittedName>
        <fullName evidence="2">Uncharacterized protein</fullName>
    </submittedName>
</protein>
<gene>
    <name evidence="2" type="ORF">CALVIDRAFT_96307</name>
</gene>
<feature type="compositionally biased region" description="Basic and acidic residues" evidence="1">
    <location>
        <begin position="15"/>
        <end position="52"/>
    </location>
</feature>
<accession>A0A167MYA1</accession>
<dbReference type="Proteomes" id="UP000076738">
    <property type="component" value="Unassembled WGS sequence"/>
</dbReference>
<sequence length="157" mass="17554">MLRNARHGAGAWDKSCLHTGREAGGRGHPGETNLRRAADCRHQSTSELHESDPSGGCRRAPVLENRPSDREGRRSSRGDPTTMSAIELPLWNDQACYRHEGAGCQHQPPFQTVVEIGRRRVTGRRGHLTDWPLLRRTRGRHRRLPDREVSEDATGAG</sequence>
<organism evidence="2 3">
    <name type="scientific">Calocera viscosa (strain TUFC12733)</name>
    <dbReference type="NCBI Taxonomy" id="1330018"/>
    <lineage>
        <taxon>Eukaryota</taxon>
        <taxon>Fungi</taxon>
        <taxon>Dikarya</taxon>
        <taxon>Basidiomycota</taxon>
        <taxon>Agaricomycotina</taxon>
        <taxon>Dacrymycetes</taxon>
        <taxon>Dacrymycetales</taxon>
        <taxon>Dacrymycetaceae</taxon>
        <taxon>Calocera</taxon>
    </lineage>
</organism>
<evidence type="ECO:0000313" key="3">
    <source>
        <dbReference type="Proteomes" id="UP000076738"/>
    </source>
</evidence>
<evidence type="ECO:0000256" key="1">
    <source>
        <dbReference type="SAM" id="MobiDB-lite"/>
    </source>
</evidence>
<reference evidence="2 3" key="1">
    <citation type="journal article" date="2016" name="Mol. Biol. Evol.">
        <title>Comparative Genomics of Early-Diverging Mushroom-Forming Fungi Provides Insights into the Origins of Lignocellulose Decay Capabilities.</title>
        <authorList>
            <person name="Nagy L.G."/>
            <person name="Riley R."/>
            <person name="Tritt A."/>
            <person name="Adam C."/>
            <person name="Daum C."/>
            <person name="Floudas D."/>
            <person name="Sun H."/>
            <person name="Yadav J.S."/>
            <person name="Pangilinan J."/>
            <person name="Larsson K.H."/>
            <person name="Matsuura K."/>
            <person name="Barry K."/>
            <person name="Labutti K."/>
            <person name="Kuo R."/>
            <person name="Ohm R.A."/>
            <person name="Bhattacharya S.S."/>
            <person name="Shirouzu T."/>
            <person name="Yoshinaga Y."/>
            <person name="Martin F.M."/>
            <person name="Grigoriev I.V."/>
            <person name="Hibbett D.S."/>
        </authorList>
    </citation>
    <scope>NUCLEOTIDE SEQUENCE [LARGE SCALE GENOMIC DNA]</scope>
    <source>
        <strain evidence="2 3">TUFC12733</strain>
    </source>
</reference>
<keyword evidence="3" id="KW-1185">Reference proteome</keyword>
<feature type="region of interest" description="Disordered" evidence="1">
    <location>
        <begin position="1"/>
        <end position="84"/>
    </location>
</feature>
<name>A0A167MYA1_CALVF</name>